<dbReference type="EMBL" id="UGGP01000001">
    <property type="protein sequence ID" value="STO09633.1"/>
    <property type="molecule type" value="Genomic_DNA"/>
</dbReference>
<accession>A0A377FZ95</accession>
<name>A0A377FZ95_9BACL</name>
<organism evidence="1 2">
    <name type="scientific">Exiguobacterium aurantiacum</name>
    <dbReference type="NCBI Taxonomy" id="33987"/>
    <lineage>
        <taxon>Bacteria</taxon>
        <taxon>Bacillati</taxon>
        <taxon>Bacillota</taxon>
        <taxon>Bacilli</taxon>
        <taxon>Bacillales</taxon>
        <taxon>Bacillales Family XII. Incertae Sedis</taxon>
        <taxon>Exiguobacterium</taxon>
    </lineage>
</organism>
<protein>
    <submittedName>
        <fullName evidence="1">Uncharacterized protein</fullName>
    </submittedName>
</protein>
<gene>
    <name evidence="1" type="ORF">NCTC13163_03071</name>
</gene>
<sequence>MKKLILTTFYTMTLCSGIYYVATGESFVTMSQSVPLDQAEVERYLATEVMAPNFGGDVYTTYKILDTSTTKHEIYVWALIQEYVREGDRFETGTGMSGPLVLYVDRAAEMFTISGHESPRPGDYYPGDVRRMFPLYAELSVLPHPISLGEKLHDQMEQKLSRSHPVKE</sequence>
<proteinExistence type="predicted"/>
<evidence type="ECO:0000313" key="1">
    <source>
        <dbReference type="EMBL" id="STO09633.1"/>
    </source>
</evidence>
<dbReference type="RefSeq" id="WP_029333989.1">
    <property type="nucleotide sequence ID" value="NZ_UGGP01000001.1"/>
</dbReference>
<evidence type="ECO:0000313" key="2">
    <source>
        <dbReference type="Proteomes" id="UP000254060"/>
    </source>
</evidence>
<dbReference type="AlphaFoldDB" id="A0A377FZ95"/>
<dbReference type="STRING" id="1397694.GCA_000702585_00493"/>
<reference evidence="1 2" key="1">
    <citation type="submission" date="2018-06" db="EMBL/GenBank/DDBJ databases">
        <authorList>
            <consortium name="Pathogen Informatics"/>
            <person name="Doyle S."/>
        </authorList>
    </citation>
    <scope>NUCLEOTIDE SEQUENCE [LARGE SCALE GENOMIC DNA]</scope>
    <source>
        <strain evidence="1 2">NCTC13163</strain>
    </source>
</reference>
<dbReference type="Proteomes" id="UP000254060">
    <property type="component" value="Unassembled WGS sequence"/>
</dbReference>